<proteinExistence type="predicted"/>
<gene>
    <name evidence="1" type="ORF">PR048_005006</name>
</gene>
<evidence type="ECO:0000313" key="2">
    <source>
        <dbReference type="Proteomes" id="UP001159363"/>
    </source>
</evidence>
<keyword evidence="2" id="KW-1185">Reference proteome</keyword>
<protein>
    <submittedName>
        <fullName evidence="1">Uncharacterized protein</fullName>
    </submittedName>
</protein>
<name>A0ABQ9I6Z9_9NEOP</name>
<sequence length="116" mass="13569">MEVVKPMYRDLAHPDLLRKCLHGKTQNPNESFNNLIWTMLPKKVFVGLKSLQWGVNDAAIFFNESNFGRFKVLQELDIRPGINTAKTFKFLDKVRIQKSQRAAELSTKEEEIFERK</sequence>
<reference evidence="1 2" key="1">
    <citation type="submission" date="2023-02" db="EMBL/GenBank/DDBJ databases">
        <title>LHISI_Scaffold_Assembly.</title>
        <authorList>
            <person name="Stuart O.P."/>
            <person name="Cleave R."/>
            <person name="Magrath M.J.L."/>
            <person name="Mikheyev A.S."/>
        </authorList>
    </citation>
    <scope>NUCLEOTIDE SEQUENCE [LARGE SCALE GENOMIC DNA]</scope>
    <source>
        <strain evidence="1">Daus_M_001</strain>
        <tissue evidence="1">Leg muscle</tissue>
    </source>
</reference>
<dbReference type="EMBL" id="JARBHB010000002">
    <property type="protein sequence ID" value="KAJ8892426.1"/>
    <property type="molecule type" value="Genomic_DNA"/>
</dbReference>
<evidence type="ECO:0000313" key="1">
    <source>
        <dbReference type="EMBL" id="KAJ8892426.1"/>
    </source>
</evidence>
<organism evidence="1 2">
    <name type="scientific">Dryococelus australis</name>
    <dbReference type="NCBI Taxonomy" id="614101"/>
    <lineage>
        <taxon>Eukaryota</taxon>
        <taxon>Metazoa</taxon>
        <taxon>Ecdysozoa</taxon>
        <taxon>Arthropoda</taxon>
        <taxon>Hexapoda</taxon>
        <taxon>Insecta</taxon>
        <taxon>Pterygota</taxon>
        <taxon>Neoptera</taxon>
        <taxon>Polyneoptera</taxon>
        <taxon>Phasmatodea</taxon>
        <taxon>Verophasmatodea</taxon>
        <taxon>Anareolatae</taxon>
        <taxon>Phasmatidae</taxon>
        <taxon>Eurycanthinae</taxon>
        <taxon>Dryococelus</taxon>
    </lineage>
</organism>
<accession>A0ABQ9I6Z9</accession>
<dbReference type="Proteomes" id="UP001159363">
    <property type="component" value="Chromosome 2"/>
</dbReference>
<comment type="caution">
    <text evidence="1">The sequence shown here is derived from an EMBL/GenBank/DDBJ whole genome shotgun (WGS) entry which is preliminary data.</text>
</comment>